<evidence type="ECO:0000256" key="5">
    <source>
        <dbReference type="ARBA" id="ARBA00023157"/>
    </source>
</evidence>
<gene>
    <name evidence="7" type="ORF">GCM10010302_39630</name>
</gene>
<name>A0ABN0VFS2_9ACTN</name>
<keyword evidence="6" id="KW-0732">Signal</keyword>
<keyword evidence="5" id="KW-1015">Disulfide bond</keyword>
<keyword evidence="4" id="KW-0238">DNA-binding</keyword>
<evidence type="ECO:0000256" key="6">
    <source>
        <dbReference type="SAM" id="SignalP"/>
    </source>
</evidence>
<sequence>MKYPQTARTAGKGLALAGAGLAATLALSTSAFAAPSLSLGPGAAAADGAKVTVTGSGYTPGSTIVLLECDADKPQGTACDKPGLVATTADARGDIKATFTVRARFKGSDLTGGGATADVDCSAGHCAIGATDASRPGTQGAGVALTFG</sequence>
<keyword evidence="8" id="KW-1185">Reference proteome</keyword>
<dbReference type="Gene3D" id="2.60.40.230">
    <property type="entry name" value="Neocarzinostatin-like"/>
    <property type="match status" value="1"/>
</dbReference>
<comment type="caution">
    <text evidence="7">The sequence shown here is derived from an EMBL/GenBank/DDBJ whole genome shotgun (WGS) entry which is preliminary data.</text>
</comment>
<dbReference type="InterPro" id="IPR027273">
    <property type="entry name" value="Neocarzinostatin-like"/>
</dbReference>
<keyword evidence="3" id="KW-0044">Antibiotic</keyword>
<dbReference type="NCBIfam" id="NF040680">
    <property type="entry name" value="chromo_anti"/>
    <property type="match status" value="1"/>
</dbReference>
<evidence type="ECO:0000313" key="8">
    <source>
        <dbReference type="Proteomes" id="UP001501867"/>
    </source>
</evidence>
<feature type="chain" id="PRO_5046609054" evidence="6">
    <location>
        <begin position="34"/>
        <end position="148"/>
    </location>
</feature>
<proteinExistence type="inferred from homology"/>
<dbReference type="Proteomes" id="UP001501867">
    <property type="component" value="Unassembled WGS sequence"/>
</dbReference>
<organism evidence="7 8">
    <name type="scientific">Streptomyces polychromogenes</name>
    <dbReference type="NCBI Taxonomy" id="67342"/>
    <lineage>
        <taxon>Bacteria</taxon>
        <taxon>Bacillati</taxon>
        <taxon>Actinomycetota</taxon>
        <taxon>Actinomycetes</taxon>
        <taxon>Kitasatosporales</taxon>
        <taxon>Streptomycetaceae</taxon>
        <taxon>Streptomyces</taxon>
    </lineage>
</organism>
<evidence type="ECO:0000256" key="1">
    <source>
        <dbReference type="ARBA" id="ARBA00010648"/>
    </source>
</evidence>
<evidence type="ECO:0000256" key="4">
    <source>
        <dbReference type="ARBA" id="ARBA00023125"/>
    </source>
</evidence>
<feature type="signal peptide" evidence="6">
    <location>
        <begin position="1"/>
        <end position="33"/>
    </location>
</feature>
<dbReference type="Pfam" id="PF00960">
    <property type="entry name" value="Neocarzinostat"/>
    <property type="match status" value="1"/>
</dbReference>
<dbReference type="InterPro" id="IPR002186">
    <property type="entry name" value="Neocarzinostatin_fam"/>
</dbReference>
<dbReference type="SUPFAM" id="SSF49319">
    <property type="entry name" value="Actinoxanthin-like"/>
    <property type="match status" value="1"/>
</dbReference>
<evidence type="ECO:0000256" key="3">
    <source>
        <dbReference type="ARBA" id="ARBA00023022"/>
    </source>
</evidence>
<reference evidence="7 8" key="1">
    <citation type="journal article" date="2019" name="Int. J. Syst. Evol. Microbiol.">
        <title>The Global Catalogue of Microorganisms (GCM) 10K type strain sequencing project: providing services to taxonomists for standard genome sequencing and annotation.</title>
        <authorList>
            <consortium name="The Broad Institute Genomics Platform"/>
            <consortium name="The Broad Institute Genome Sequencing Center for Infectious Disease"/>
            <person name="Wu L."/>
            <person name="Ma J."/>
        </authorList>
    </citation>
    <scope>NUCLEOTIDE SEQUENCE [LARGE SCALE GENOMIC DNA]</scope>
    <source>
        <strain evidence="7 8">JCM 4505</strain>
    </source>
</reference>
<protein>
    <submittedName>
        <fullName evidence="7">Enediyne antibiotic chromoprotein</fullName>
    </submittedName>
</protein>
<dbReference type="RefSeq" id="WP_344160985.1">
    <property type="nucleotide sequence ID" value="NZ_BAAABV010000018.1"/>
</dbReference>
<dbReference type="EMBL" id="BAAABV010000018">
    <property type="protein sequence ID" value="GAA0297051.1"/>
    <property type="molecule type" value="Genomic_DNA"/>
</dbReference>
<keyword evidence="2" id="KW-0929">Antimicrobial</keyword>
<evidence type="ECO:0000256" key="2">
    <source>
        <dbReference type="ARBA" id="ARBA00022529"/>
    </source>
</evidence>
<evidence type="ECO:0000313" key="7">
    <source>
        <dbReference type="EMBL" id="GAA0297051.1"/>
    </source>
</evidence>
<accession>A0ABN0VFS2</accession>
<dbReference type="PRINTS" id="PR01885">
    <property type="entry name" value="MACROMOMYCIN"/>
</dbReference>
<comment type="similarity">
    <text evidence="1">Belongs to the neocarzinostatin family.</text>
</comment>